<reference evidence="1 2" key="1">
    <citation type="submission" date="2023-05" db="EMBL/GenBank/DDBJ databases">
        <title>Streptantibioticus silvisoli sp. nov., acidotolerant actinomycetes 1 from pine litter.</title>
        <authorList>
            <person name="Swiecimska M."/>
            <person name="Golinska P."/>
            <person name="Sangal V."/>
            <person name="Wachnowicz B."/>
            <person name="Goodfellow M."/>
        </authorList>
    </citation>
    <scope>NUCLEOTIDE SEQUENCE [LARGE SCALE GENOMIC DNA]</scope>
    <source>
        <strain evidence="1 2">SL54</strain>
    </source>
</reference>
<evidence type="ECO:0008006" key="3">
    <source>
        <dbReference type="Google" id="ProtNLM"/>
    </source>
</evidence>
<protein>
    <recommendedName>
        <fullName evidence="3">Alpha/beta hydrolase</fullName>
    </recommendedName>
</protein>
<keyword evidence="2" id="KW-1185">Reference proteome</keyword>
<dbReference type="EMBL" id="JAAGKO020000067">
    <property type="protein sequence ID" value="MDI5966991.1"/>
    <property type="molecule type" value="Genomic_DNA"/>
</dbReference>
<proteinExistence type="predicted"/>
<evidence type="ECO:0000313" key="1">
    <source>
        <dbReference type="EMBL" id="MDI5966991.1"/>
    </source>
</evidence>
<evidence type="ECO:0000313" key="2">
    <source>
        <dbReference type="Proteomes" id="UP001156398"/>
    </source>
</evidence>
<organism evidence="1 2">
    <name type="scientific">Streptantibioticus silvisoli</name>
    <dbReference type="NCBI Taxonomy" id="2705255"/>
    <lineage>
        <taxon>Bacteria</taxon>
        <taxon>Bacillati</taxon>
        <taxon>Actinomycetota</taxon>
        <taxon>Actinomycetes</taxon>
        <taxon>Kitasatosporales</taxon>
        <taxon>Streptomycetaceae</taxon>
        <taxon>Streptantibioticus</taxon>
    </lineage>
</organism>
<name>A0ABT6W8B0_9ACTN</name>
<accession>A0ABT6W8B0</accession>
<dbReference type="RefSeq" id="WP_282704867.1">
    <property type="nucleotide sequence ID" value="NZ_JAAGKO020000067.1"/>
</dbReference>
<dbReference type="Proteomes" id="UP001156398">
    <property type="component" value="Unassembled WGS sequence"/>
</dbReference>
<dbReference type="InterPro" id="IPR029058">
    <property type="entry name" value="AB_hydrolase_fold"/>
</dbReference>
<dbReference type="Gene3D" id="3.40.50.1820">
    <property type="entry name" value="alpha/beta hydrolase"/>
    <property type="match status" value="1"/>
</dbReference>
<comment type="caution">
    <text evidence="1">The sequence shown here is derived from an EMBL/GenBank/DDBJ whole genome shotgun (WGS) entry which is preliminary data.</text>
</comment>
<sequence length="385" mass="41340">MTGTPQDFQRTSLRYRFDDSDMDTFFAGAMGWSKAGGLDAGELFAVAQGIADGDGESWTREFHAHARRQRAVADDRLARGRWRSAAEALLKSAAAVRSAWQFCAPGPELTRLLGETRATFREAVGLFGWPAQFFGVPYEGAELPALLLRAPDPAAPTLVVVGGADSALENLFFTIGRGAWERGFNVAIVDLPGSNATALDGLHWTGESERPVGATIDALLRRGVDPAGLVLVGFSLGGYWATRAAAHEPRLAACVASTPFPQPRELFGSAAVAAAGERGAARRNTAALLWKGGATSMPELAARMDTWIVDPADVHCPFLSIAGGAEPTVLMRQALDWHERLDVPRKDLIVYDQATGADAHCQLNNPTLMTQDITDWITDTLHTTE</sequence>
<gene>
    <name evidence="1" type="ORF">POF43_030400</name>
</gene>
<dbReference type="SUPFAM" id="SSF53474">
    <property type="entry name" value="alpha/beta-Hydrolases"/>
    <property type="match status" value="1"/>
</dbReference>
<dbReference type="Gene3D" id="1.20.1440.110">
    <property type="entry name" value="acylaminoacyl peptidase"/>
    <property type="match status" value="1"/>
</dbReference>